<evidence type="ECO:0008006" key="2">
    <source>
        <dbReference type="Google" id="ProtNLM"/>
    </source>
</evidence>
<reference evidence="1" key="1">
    <citation type="submission" date="2018-05" db="EMBL/GenBank/DDBJ databases">
        <authorList>
            <person name="Lanie J.A."/>
            <person name="Ng W.-L."/>
            <person name="Kazmierczak K.M."/>
            <person name="Andrzejewski T.M."/>
            <person name="Davidsen T.M."/>
            <person name="Wayne K.J."/>
            <person name="Tettelin H."/>
            <person name="Glass J.I."/>
            <person name="Rusch D."/>
            <person name="Podicherti R."/>
            <person name="Tsui H.-C.T."/>
            <person name="Winkler M.E."/>
        </authorList>
    </citation>
    <scope>NUCLEOTIDE SEQUENCE</scope>
</reference>
<feature type="non-terminal residue" evidence="1">
    <location>
        <position position="1"/>
    </location>
</feature>
<gene>
    <name evidence="1" type="ORF">METZ01_LOCUS316552</name>
</gene>
<dbReference type="SUPFAM" id="SSF52833">
    <property type="entry name" value="Thioredoxin-like"/>
    <property type="match status" value="1"/>
</dbReference>
<proteinExistence type="predicted"/>
<dbReference type="InterPro" id="IPR036249">
    <property type="entry name" value="Thioredoxin-like_sf"/>
</dbReference>
<name>A0A382NT68_9ZZZZ</name>
<evidence type="ECO:0000313" key="1">
    <source>
        <dbReference type="EMBL" id="SVC63698.1"/>
    </source>
</evidence>
<organism evidence="1">
    <name type="scientific">marine metagenome</name>
    <dbReference type="NCBI Taxonomy" id="408172"/>
    <lineage>
        <taxon>unclassified sequences</taxon>
        <taxon>metagenomes</taxon>
        <taxon>ecological metagenomes</taxon>
    </lineage>
</organism>
<dbReference type="AlphaFoldDB" id="A0A382NT68"/>
<accession>A0A382NT68</accession>
<protein>
    <recommendedName>
        <fullName evidence="2">Thioredoxin domain-containing protein</fullName>
    </recommendedName>
</protein>
<dbReference type="EMBL" id="UINC01102235">
    <property type="protein sequence ID" value="SVC63698.1"/>
    <property type="molecule type" value="Genomic_DNA"/>
</dbReference>
<sequence>VRTAPLLLVALLLASSTQAVANSEDSSMWQDARIGVNGGTIGALVIPLSNETTYTEVSMNASDMYPVVEVYTATWCENCVITENALDEAIGNSDVMRIHYHRHWLESMDPFGSNATEERWVSAYGEASTSIGGAPRLAPTTVFDGERMHIGKIPSSSSLSNDYATSLATGQSSDLGGSPMHLTIMAYDAAEGVMMFSWDIGLQGPIGSCCLTLTPWLLFVEDSASFPEGTNGLGDYLHVLHDAVELEELDGTASVHVPPAWDDDDMSAVLIIDWSTEQGKSECCFPRLPGPGVAAASLCLIVALLPSRRER</sequence>